<protein>
    <recommendedName>
        <fullName evidence="6">SRA1/Sec31 domain-containing protein</fullName>
    </recommendedName>
</protein>
<dbReference type="GO" id="GO:0008380">
    <property type="term" value="P:RNA splicing"/>
    <property type="evidence" value="ECO:0007669"/>
    <property type="project" value="InterPro"/>
</dbReference>
<organism evidence="7 8">
    <name type="scientific">Umbelopsis vinacea</name>
    <dbReference type="NCBI Taxonomy" id="44442"/>
    <lineage>
        <taxon>Eukaryota</taxon>
        <taxon>Fungi</taxon>
        <taxon>Fungi incertae sedis</taxon>
        <taxon>Mucoromycota</taxon>
        <taxon>Mucoromycotina</taxon>
        <taxon>Umbelopsidomycetes</taxon>
        <taxon>Umbelopsidales</taxon>
        <taxon>Umbelopsidaceae</taxon>
        <taxon>Umbelopsis</taxon>
    </lineage>
</organism>
<evidence type="ECO:0000256" key="5">
    <source>
        <dbReference type="ARBA" id="ARBA00029433"/>
    </source>
</evidence>
<dbReference type="Gene3D" id="1.20.940.10">
    <property type="entry name" value="Functional domain of the splicing factor Prp18"/>
    <property type="match status" value="1"/>
</dbReference>
<keyword evidence="1" id="KW-0813">Transport</keyword>
<evidence type="ECO:0000256" key="1">
    <source>
        <dbReference type="ARBA" id="ARBA00022448"/>
    </source>
</evidence>
<dbReference type="OrthoDB" id="542917at2759"/>
<dbReference type="PANTHER" id="PTHR13923">
    <property type="entry name" value="SEC31-RELATED PROTEIN"/>
    <property type="match status" value="1"/>
</dbReference>
<keyword evidence="8" id="KW-1185">Reference proteome</keyword>
<evidence type="ECO:0000256" key="3">
    <source>
        <dbReference type="ARBA" id="ARBA00022737"/>
    </source>
</evidence>
<dbReference type="GO" id="GO:0005198">
    <property type="term" value="F:structural molecule activity"/>
    <property type="evidence" value="ECO:0007669"/>
    <property type="project" value="TreeGrafter"/>
</dbReference>
<comment type="caution">
    <text evidence="7">The sequence shown here is derived from an EMBL/GenBank/DDBJ whole genome shotgun (WGS) entry which is preliminary data.</text>
</comment>
<evidence type="ECO:0000313" key="7">
    <source>
        <dbReference type="EMBL" id="KAG2181629.1"/>
    </source>
</evidence>
<keyword evidence="2" id="KW-0853">WD repeat</keyword>
<evidence type="ECO:0000256" key="4">
    <source>
        <dbReference type="ARBA" id="ARBA00023136"/>
    </source>
</evidence>
<comment type="subcellular location">
    <subcellularLocation>
        <location evidence="5">Endomembrane system</location>
        <topology evidence="5">Peripheral membrane protein</topology>
        <orientation evidence="5">Cytoplasmic side</orientation>
    </subcellularLocation>
</comment>
<feature type="domain" description="SRA1/Sec31" evidence="6">
    <location>
        <begin position="6"/>
        <end position="147"/>
    </location>
</feature>
<dbReference type="SUPFAM" id="SSF47938">
    <property type="entry name" value="Functional domain of the splicing factor Prp18"/>
    <property type="match status" value="1"/>
</dbReference>
<name>A0A8H7UJV9_9FUNG</name>
<dbReference type="Pfam" id="PF07304">
    <property type="entry name" value="SRA1"/>
    <property type="match status" value="1"/>
</dbReference>
<dbReference type="GO" id="GO:0070971">
    <property type="term" value="C:endoplasmic reticulum exit site"/>
    <property type="evidence" value="ECO:0007669"/>
    <property type="project" value="TreeGrafter"/>
</dbReference>
<dbReference type="GO" id="GO:0030127">
    <property type="term" value="C:COPII vesicle coat"/>
    <property type="evidence" value="ECO:0007669"/>
    <property type="project" value="TreeGrafter"/>
</dbReference>
<dbReference type="PANTHER" id="PTHR13923:SF11">
    <property type="entry name" value="SECRETORY 31, ISOFORM D"/>
    <property type="match status" value="1"/>
</dbReference>
<dbReference type="InterPro" id="IPR040251">
    <property type="entry name" value="SEC31-like"/>
</dbReference>
<dbReference type="AlphaFoldDB" id="A0A8H7UJV9"/>
<dbReference type="GO" id="GO:0090110">
    <property type="term" value="P:COPII-coated vesicle cargo loading"/>
    <property type="evidence" value="ECO:0007669"/>
    <property type="project" value="TreeGrafter"/>
</dbReference>
<dbReference type="Proteomes" id="UP000612746">
    <property type="component" value="Unassembled WGS sequence"/>
</dbReference>
<evidence type="ECO:0000259" key="6">
    <source>
        <dbReference type="Pfam" id="PF07304"/>
    </source>
</evidence>
<proteinExistence type="predicted"/>
<sequence length="154" mass="17833">MTVKTTPPPPVDKPSPVEQFSAFTGRDFRTATIENHWIFKASEEVDVDVDSKVVHKVIMETVERCKAQFKTGMQKRMIDDTDRRMIQLLKKIDTHELNSDVLHQLCQLCQAMEKGDFTEAKDMHVKLMTKAYDDHGQWILGLKRLIDLDEKTTK</sequence>
<accession>A0A8H7UJV9</accession>
<dbReference type="EMBL" id="JAEPRA010000008">
    <property type="protein sequence ID" value="KAG2181629.1"/>
    <property type="molecule type" value="Genomic_DNA"/>
</dbReference>
<keyword evidence="3" id="KW-0677">Repeat</keyword>
<keyword evidence="4" id="KW-0472">Membrane</keyword>
<evidence type="ECO:0000256" key="2">
    <source>
        <dbReference type="ARBA" id="ARBA00022574"/>
    </source>
</evidence>
<dbReference type="GO" id="GO:0007029">
    <property type="term" value="P:endoplasmic reticulum organization"/>
    <property type="evidence" value="ECO:0007669"/>
    <property type="project" value="TreeGrafter"/>
</dbReference>
<dbReference type="GO" id="GO:0005681">
    <property type="term" value="C:spliceosomal complex"/>
    <property type="evidence" value="ECO:0007669"/>
    <property type="project" value="InterPro"/>
</dbReference>
<evidence type="ECO:0000313" key="8">
    <source>
        <dbReference type="Proteomes" id="UP000612746"/>
    </source>
</evidence>
<reference evidence="7" key="1">
    <citation type="submission" date="2020-12" db="EMBL/GenBank/DDBJ databases">
        <title>Metabolic potential, ecology and presence of endohyphal bacteria is reflected in genomic diversity of Mucoromycotina.</title>
        <authorList>
            <person name="Muszewska A."/>
            <person name="Okrasinska A."/>
            <person name="Steczkiewicz K."/>
            <person name="Drgas O."/>
            <person name="Orlowska M."/>
            <person name="Perlinska-Lenart U."/>
            <person name="Aleksandrzak-Piekarczyk T."/>
            <person name="Szatraj K."/>
            <person name="Zielenkiewicz U."/>
            <person name="Pilsyk S."/>
            <person name="Malc E."/>
            <person name="Mieczkowski P."/>
            <person name="Kruszewska J.S."/>
            <person name="Biernat P."/>
            <person name="Pawlowska J."/>
        </authorList>
    </citation>
    <scope>NUCLEOTIDE SEQUENCE</scope>
    <source>
        <strain evidence="7">WA0000051536</strain>
    </source>
</reference>
<gene>
    <name evidence="7" type="ORF">INT44_008444</name>
</gene>
<dbReference type="InterPro" id="IPR009917">
    <property type="entry name" value="SRA1/Sec31"/>
</dbReference>